<reference evidence="2" key="1">
    <citation type="submission" date="2022-12" db="EMBL/GenBank/DDBJ databases">
        <authorList>
            <person name="Alioto T."/>
            <person name="Alioto T."/>
            <person name="Gomez Garrido J."/>
        </authorList>
    </citation>
    <scope>NUCLEOTIDE SEQUENCE</scope>
</reference>
<proteinExistence type="predicted"/>
<feature type="compositionally biased region" description="Low complexity" evidence="1">
    <location>
        <begin position="61"/>
        <end position="72"/>
    </location>
</feature>
<evidence type="ECO:0000313" key="3">
    <source>
        <dbReference type="Proteomes" id="UP001178461"/>
    </source>
</evidence>
<keyword evidence="3" id="KW-1185">Reference proteome</keyword>
<feature type="compositionally biased region" description="Pro residues" evidence="1">
    <location>
        <begin position="73"/>
        <end position="82"/>
    </location>
</feature>
<evidence type="ECO:0000313" key="2">
    <source>
        <dbReference type="EMBL" id="CAI5769039.1"/>
    </source>
</evidence>
<dbReference type="Proteomes" id="UP001178461">
    <property type="component" value="Chromosome 3"/>
</dbReference>
<dbReference type="EMBL" id="OX395128">
    <property type="protein sequence ID" value="CAI5769039.1"/>
    <property type="molecule type" value="Genomic_DNA"/>
</dbReference>
<gene>
    <name evidence="2" type="ORF">PODLI_1B041681</name>
</gene>
<name>A0AA35K194_9SAUR</name>
<evidence type="ECO:0000256" key="1">
    <source>
        <dbReference type="SAM" id="MobiDB-lite"/>
    </source>
</evidence>
<feature type="region of interest" description="Disordered" evidence="1">
    <location>
        <begin position="19"/>
        <end position="117"/>
    </location>
</feature>
<accession>A0AA35K194</accession>
<organism evidence="2 3">
    <name type="scientific">Podarcis lilfordi</name>
    <name type="common">Lilford's wall lizard</name>
    <dbReference type="NCBI Taxonomy" id="74358"/>
    <lineage>
        <taxon>Eukaryota</taxon>
        <taxon>Metazoa</taxon>
        <taxon>Chordata</taxon>
        <taxon>Craniata</taxon>
        <taxon>Vertebrata</taxon>
        <taxon>Euteleostomi</taxon>
        <taxon>Lepidosauria</taxon>
        <taxon>Squamata</taxon>
        <taxon>Bifurcata</taxon>
        <taxon>Unidentata</taxon>
        <taxon>Episquamata</taxon>
        <taxon>Laterata</taxon>
        <taxon>Lacertibaenia</taxon>
        <taxon>Lacertidae</taxon>
        <taxon>Podarcis</taxon>
    </lineage>
</organism>
<dbReference type="AlphaFoldDB" id="A0AA35K194"/>
<protein>
    <submittedName>
        <fullName evidence="2">Uncharacterized protein</fullName>
    </submittedName>
</protein>
<sequence>MNRVWPAGEQCLELRLLRGKAGPGAPLRRSKGRREAAFPAPLIGCGPTEQARDRERAELSRGAAPGRAGPCAGPSPPPPAQRRPPAVLGAGAKARLSGDPQAGPHRRLAGRDWQVTP</sequence>
<feature type="compositionally biased region" description="Basic and acidic residues" evidence="1">
    <location>
        <begin position="50"/>
        <end position="59"/>
    </location>
</feature>